<dbReference type="PANTHER" id="PTHR32089:SF112">
    <property type="entry name" value="LYSOZYME-LIKE PROTEIN-RELATED"/>
    <property type="match status" value="1"/>
</dbReference>
<dbReference type="InterPro" id="IPR004089">
    <property type="entry name" value="MCPsignal_dom"/>
</dbReference>
<dbReference type="SMART" id="SM00304">
    <property type="entry name" value="HAMP"/>
    <property type="match status" value="1"/>
</dbReference>
<dbReference type="OrthoDB" id="1887545at2"/>
<feature type="domain" description="HAMP" evidence="6">
    <location>
        <begin position="212"/>
        <end position="264"/>
    </location>
</feature>
<keyword evidence="4" id="KW-0812">Transmembrane</keyword>
<dbReference type="SUPFAM" id="SSF58104">
    <property type="entry name" value="Methyl-accepting chemotaxis protein (MCP) signaling domain"/>
    <property type="match status" value="1"/>
</dbReference>
<sequence>MFNKIKISQKLVATSIISTVFLIAVGMVGLRNMNTINENADKIYNNNVISLEKMYSVRINNNQAIVDMEHIINKDFKSDSSERIQEMTNITTYNNELYAAYEEIPHSSQKEKDDYEKLKVDLAKYREAKTNIMNAVKANDYDKSQTLYKTEYITASKNLIDSINAIIDDNIKEAQVMTDANHSIFKSSSMIEIVSIIAGALIALFLGLRMSFWLKKRINNVVNFAHNLASGDLTQELKITADDELGIMGRALNASLNNTRELVSELVDGVSEMSASSEELTATMEEVSATMINIKESVQQISQGNTQLSHSTIEVSNSSEEMNDLVKKLADNTMKLEHTSDEIMERALKVKDGAEGSSATANELYNEKEIKIKQAISNTKVVEEIGKMAEVIGEISEQTNLLALNASIEAARAGEAGKGFAVVADEVRGLAEQSAGAVTNISNTVGEVRNSINYLVENIEDVLKFIDNHVKPDYEKLKSVGQRYKEDAEFVNNMSQQTLLSVNTIAKNISEVNNSMTNISATSEQSASSSEEILASISESSLALEEVAKQAQGTSELAERLSKKIHRFNI</sequence>
<evidence type="ECO:0000256" key="4">
    <source>
        <dbReference type="SAM" id="Phobius"/>
    </source>
</evidence>
<dbReference type="CDD" id="cd06225">
    <property type="entry name" value="HAMP"/>
    <property type="match status" value="1"/>
</dbReference>
<dbReference type="SMART" id="SM00283">
    <property type="entry name" value="MA"/>
    <property type="match status" value="1"/>
</dbReference>
<keyword evidence="8" id="KW-1185">Reference proteome</keyword>
<dbReference type="GO" id="GO:0016020">
    <property type="term" value="C:membrane"/>
    <property type="evidence" value="ECO:0007669"/>
    <property type="project" value="InterPro"/>
</dbReference>
<dbReference type="PANTHER" id="PTHR32089">
    <property type="entry name" value="METHYL-ACCEPTING CHEMOTAXIS PROTEIN MCPB"/>
    <property type="match status" value="1"/>
</dbReference>
<evidence type="ECO:0000259" key="6">
    <source>
        <dbReference type="PROSITE" id="PS50885"/>
    </source>
</evidence>
<keyword evidence="4" id="KW-0472">Membrane</keyword>
<dbReference type="HOGENOM" id="CLU_000445_107_27_9"/>
<feature type="transmembrane region" description="Helical" evidence="4">
    <location>
        <begin position="190"/>
        <end position="208"/>
    </location>
</feature>
<dbReference type="Pfam" id="PF00015">
    <property type="entry name" value="MCPsignal"/>
    <property type="match status" value="1"/>
</dbReference>
<evidence type="ECO:0000313" key="8">
    <source>
        <dbReference type="Proteomes" id="UP000011728"/>
    </source>
</evidence>
<dbReference type="AlphaFoldDB" id="M1MDH3"/>
<dbReference type="RefSeq" id="WP_015392293.1">
    <property type="nucleotide sequence ID" value="NC_020291.1"/>
</dbReference>
<dbReference type="Proteomes" id="UP000011728">
    <property type="component" value="Chromosome"/>
</dbReference>
<dbReference type="GO" id="GO:0007165">
    <property type="term" value="P:signal transduction"/>
    <property type="evidence" value="ECO:0007669"/>
    <property type="project" value="UniProtKB-KW"/>
</dbReference>
<evidence type="ECO:0000256" key="2">
    <source>
        <dbReference type="ARBA" id="ARBA00029447"/>
    </source>
</evidence>
<name>M1MDH3_9CLOT</name>
<dbReference type="PROSITE" id="PS50885">
    <property type="entry name" value="HAMP"/>
    <property type="match status" value="1"/>
</dbReference>
<accession>M1MDH3</accession>
<dbReference type="Pfam" id="PF00672">
    <property type="entry name" value="HAMP"/>
    <property type="match status" value="1"/>
</dbReference>
<comment type="similarity">
    <text evidence="2">Belongs to the methyl-accepting chemotaxis (MCP) protein family.</text>
</comment>
<dbReference type="eggNOG" id="COG0840">
    <property type="taxonomic scope" value="Bacteria"/>
</dbReference>
<evidence type="ECO:0000256" key="1">
    <source>
        <dbReference type="ARBA" id="ARBA00023224"/>
    </source>
</evidence>
<dbReference type="PROSITE" id="PS50111">
    <property type="entry name" value="CHEMOTAXIS_TRANSDUC_2"/>
    <property type="match status" value="1"/>
</dbReference>
<dbReference type="EMBL" id="CP004121">
    <property type="protein sequence ID" value="AGF55974.1"/>
    <property type="molecule type" value="Genomic_DNA"/>
</dbReference>
<dbReference type="KEGG" id="csr:Cspa_c22090"/>
<dbReference type="InterPro" id="IPR003660">
    <property type="entry name" value="HAMP_dom"/>
</dbReference>
<evidence type="ECO:0000256" key="3">
    <source>
        <dbReference type="PROSITE-ProRule" id="PRU00284"/>
    </source>
</evidence>
<keyword evidence="1 3" id="KW-0807">Transducer</keyword>
<evidence type="ECO:0000313" key="7">
    <source>
        <dbReference type="EMBL" id="AGF55974.1"/>
    </source>
</evidence>
<keyword evidence="4" id="KW-1133">Transmembrane helix</keyword>
<gene>
    <name evidence="7" type="primary">mcp</name>
    <name evidence="7" type="ORF">Cspa_c22090</name>
</gene>
<dbReference type="InterPro" id="IPR024478">
    <property type="entry name" value="HlyB_4HB_MCP"/>
</dbReference>
<protein>
    <submittedName>
        <fullName evidence="7">Methyl-accepting chemotaxis protein 4</fullName>
    </submittedName>
</protein>
<reference evidence="7 8" key="1">
    <citation type="submission" date="2013-02" db="EMBL/GenBank/DDBJ databases">
        <title>Genome sequence of Clostridium saccharoperbutylacetonicum N1-4(HMT).</title>
        <authorList>
            <person name="Poehlein A."/>
            <person name="Daniel R."/>
        </authorList>
    </citation>
    <scope>NUCLEOTIDE SEQUENCE [LARGE SCALE GENOMIC DNA]</scope>
    <source>
        <strain evidence="8">N1-4(HMT)</strain>
    </source>
</reference>
<feature type="transmembrane region" description="Helical" evidence="4">
    <location>
        <begin position="12"/>
        <end position="30"/>
    </location>
</feature>
<evidence type="ECO:0000259" key="5">
    <source>
        <dbReference type="PROSITE" id="PS50111"/>
    </source>
</evidence>
<organism evidence="7 8">
    <name type="scientific">Clostridium saccharoperbutylacetonicum N1-4(HMT)</name>
    <dbReference type="NCBI Taxonomy" id="931276"/>
    <lineage>
        <taxon>Bacteria</taxon>
        <taxon>Bacillati</taxon>
        <taxon>Bacillota</taxon>
        <taxon>Clostridia</taxon>
        <taxon>Eubacteriales</taxon>
        <taxon>Clostridiaceae</taxon>
        <taxon>Clostridium</taxon>
    </lineage>
</organism>
<feature type="domain" description="Methyl-accepting transducer" evidence="5">
    <location>
        <begin position="283"/>
        <end position="541"/>
    </location>
</feature>
<dbReference type="Pfam" id="PF12729">
    <property type="entry name" value="4HB_MCP_1"/>
    <property type="match status" value="1"/>
</dbReference>
<dbReference type="PATRIC" id="fig|931276.5.peg.2206"/>
<proteinExistence type="inferred from homology"/>
<dbReference type="Gene3D" id="1.10.287.950">
    <property type="entry name" value="Methyl-accepting chemotaxis protein"/>
    <property type="match status" value="1"/>
</dbReference>